<dbReference type="Proteomes" id="UP000184275">
    <property type="component" value="Unassembled WGS sequence"/>
</dbReference>
<evidence type="ECO:0000256" key="2">
    <source>
        <dbReference type="SAM" id="SignalP"/>
    </source>
</evidence>
<evidence type="ECO:0000313" key="4">
    <source>
        <dbReference type="Proteomes" id="UP000184275"/>
    </source>
</evidence>
<accession>A0A1M6X8T4</accession>
<feature type="region of interest" description="Disordered" evidence="1">
    <location>
        <begin position="26"/>
        <end position="142"/>
    </location>
</feature>
<dbReference type="EMBL" id="FRAW01000029">
    <property type="protein sequence ID" value="SHL02344.1"/>
    <property type="molecule type" value="Genomic_DNA"/>
</dbReference>
<feature type="signal peptide" evidence="2">
    <location>
        <begin position="1"/>
        <end position="22"/>
    </location>
</feature>
<protein>
    <submittedName>
        <fullName evidence="3">Uncharacterized protein</fullName>
    </submittedName>
</protein>
<reference evidence="4" key="1">
    <citation type="submission" date="2016-11" db="EMBL/GenBank/DDBJ databases">
        <authorList>
            <person name="Varghese N."/>
            <person name="Submissions S."/>
        </authorList>
    </citation>
    <scope>NUCLEOTIDE SEQUENCE [LARGE SCALE GENOMIC DNA]</scope>
    <source>
        <strain evidence="4">UWOS</strain>
    </source>
</reference>
<organism evidence="3 4">
    <name type="scientific">Fibrobacter intestinalis</name>
    <dbReference type="NCBI Taxonomy" id="28122"/>
    <lineage>
        <taxon>Bacteria</taxon>
        <taxon>Pseudomonadati</taxon>
        <taxon>Fibrobacterota</taxon>
        <taxon>Fibrobacteria</taxon>
        <taxon>Fibrobacterales</taxon>
        <taxon>Fibrobacteraceae</taxon>
        <taxon>Fibrobacter</taxon>
    </lineage>
</organism>
<sequence>MNKNFFCISVLFGAALLGAARAQSMPESQVSSPVEETVQSGRSLDGTKNASWEQKRAERRVAREKLLSKLRESSPQEKVFIHESLSKKRNESSRNTGDFSKRGTPPRRMENERRQMNGNHRAMNSGRDVFAPPSPEYGDPKF</sequence>
<proteinExistence type="predicted"/>
<feature type="chain" id="PRO_5012319501" evidence="2">
    <location>
        <begin position="23"/>
        <end position="142"/>
    </location>
</feature>
<dbReference type="AlphaFoldDB" id="A0A1M6X8T4"/>
<dbReference type="RefSeq" id="WP_073305593.1">
    <property type="nucleotide sequence ID" value="NZ_FRAW01000029.1"/>
</dbReference>
<gene>
    <name evidence="3" type="ORF">SAMN05720469_12932</name>
</gene>
<keyword evidence="2" id="KW-0732">Signal</keyword>
<evidence type="ECO:0000313" key="3">
    <source>
        <dbReference type="EMBL" id="SHL02344.1"/>
    </source>
</evidence>
<evidence type="ECO:0000256" key="1">
    <source>
        <dbReference type="SAM" id="MobiDB-lite"/>
    </source>
</evidence>
<feature type="compositionally biased region" description="Basic and acidic residues" evidence="1">
    <location>
        <begin position="53"/>
        <end position="92"/>
    </location>
</feature>
<feature type="compositionally biased region" description="Polar residues" evidence="1">
    <location>
        <begin position="26"/>
        <end position="52"/>
    </location>
</feature>
<name>A0A1M6X8T4_9BACT</name>
<keyword evidence="4" id="KW-1185">Reference proteome</keyword>